<dbReference type="Bgee" id="ENSNBRG00000008699">
    <property type="expression patterns" value="Expressed in testis"/>
</dbReference>
<organism evidence="1 2">
    <name type="scientific">Neolamprologus brichardi</name>
    <name type="common">Fairy cichlid</name>
    <name type="synonym">Lamprologus brichardi</name>
    <dbReference type="NCBI Taxonomy" id="32507"/>
    <lineage>
        <taxon>Eukaryota</taxon>
        <taxon>Metazoa</taxon>
        <taxon>Chordata</taxon>
        <taxon>Craniata</taxon>
        <taxon>Vertebrata</taxon>
        <taxon>Euteleostomi</taxon>
        <taxon>Actinopterygii</taxon>
        <taxon>Neopterygii</taxon>
        <taxon>Teleostei</taxon>
        <taxon>Neoteleostei</taxon>
        <taxon>Acanthomorphata</taxon>
        <taxon>Ovalentaria</taxon>
        <taxon>Cichlomorphae</taxon>
        <taxon>Cichliformes</taxon>
        <taxon>Cichlidae</taxon>
        <taxon>African cichlids</taxon>
        <taxon>Pseudocrenilabrinae</taxon>
        <taxon>Lamprologini</taxon>
        <taxon>Neolamprologus</taxon>
    </lineage>
</organism>
<sequence>VRDEETVKALQSHFIQKLNKKTKYQNSVEGIYFIAQKHCYAFHFKADFACTCYCIKLFFQFFPDFEAACLYPYVKMNGSKRNQLEGLS</sequence>
<protein>
    <submittedName>
        <fullName evidence="1">Uncharacterized protein</fullName>
    </submittedName>
</protein>
<evidence type="ECO:0000313" key="1">
    <source>
        <dbReference type="Ensembl" id="ENSNBRP00000011151.1"/>
    </source>
</evidence>
<dbReference type="Ensembl" id="ENSNBRT00000011463.1">
    <property type="protein sequence ID" value="ENSNBRP00000011151.1"/>
    <property type="gene ID" value="ENSNBRG00000008699.1"/>
</dbReference>
<dbReference type="AlphaFoldDB" id="A0A3Q4GQ53"/>
<reference evidence="1" key="2">
    <citation type="submission" date="2025-09" db="UniProtKB">
        <authorList>
            <consortium name="Ensembl"/>
        </authorList>
    </citation>
    <scope>IDENTIFICATION</scope>
</reference>
<reference evidence="1" key="1">
    <citation type="submission" date="2025-08" db="UniProtKB">
        <authorList>
            <consortium name="Ensembl"/>
        </authorList>
    </citation>
    <scope>IDENTIFICATION</scope>
</reference>
<accession>A0A3Q4GQ53</accession>
<name>A0A3Q4GQ53_NEOBR</name>
<dbReference type="Proteomes" id="UP000261580">
    <property type="component" value="Unassembled WGS sequence"/>
</dbReference>
<proteinExistence type="predicted"/>
<evidence type="ECO:0000313" key="2">
    <source>
        <dbReference type="Proteomes" id="UP000261580"/>
    </source>
</evidence>
<keyword evidence="2" id="KW-1185">Reference proteome</keyword>